<dbReference type="RefSeq" id="WP_338398923.1">
    <property type="nucleotide sequence ID" value="NZ_AP025295.1"/>
</dbReference>
<dbReference type="Proteomes" id="UP001354989">
    <property type="component" value="Plasmid pPP3"/>
</dbReference>
<gene>
    <name evidence="1" type="primary">tag</name>
    <name evidence="1" type="ORF">PEPS_40490</name>
</gene>
<organism evidence="1 2">
    <name type="scientific">Persicobacter psychrovividus</name>
    <dbReference type="NCBI Taxonomy" id="387638"/>
    <lineage>
        <taxon>Bacteria</taxon>
        <taxon>Pseudomonadati</taxon>
        <taxon>Bacteroidota</taxon>
        <taxon>Cytophagia</taxon>
        <taxon>Cytophagales</taxon>
        <taxon>Persicobacteraceae</taxon>
        <taxon>Persicobacter</taxon>
    </lineage>
</organism>
<dbReference type="EMBL" id="AP025295">
    <property type="protein sequence ID" value="BDD01769.1"/>
    <property type="molecule type" value="Genomic_DNA"/>
</dbReference>
<dbReference type="PANTHER" id="PTHR30037">
    <property type="entry name" value="DNA-3-METHYLADENINE GLYCOSYLASE 1"/>
    <property type="match status" value="1"/>
</dbReference>
<evidence type="ECO:0000313" key="1">
    <source>
        <dbReference type="EMBL" id="BDD01769.1"/>
    </source>
</evidence>
<dbReference type="Gene3D" id="1.10.340.30">
    <property type="entry name" value="Hypothetical protein, domain 2"/>
    <property type="match status" value="1"/>
</dbReference>
<dbReference type="PANTHER" id="PTHR30037:SF4">
    <property type="entry name" value="DNA-3-METHYLADENINE GLYCOSYLASE I"/>
    <property type="match status" value="1"/>
</dbReference>
<name>A0ABN6LJH6_9BACT</name>
<proteinExistence type="predicted"/>
<sequence>MKKRCPWAEVDDLYRNYHDNEWGKPVHDDRLLFEMLNLEGAQAGISWHIILKKRKAYQELFLNFDAEALLATSADYREHLLLEPGIIRNKLKIKAVFTNATAFLKVKEEFGSFDQYLWGFVDHQPIDNKFTTLSEVPAESEISIQLSKDLKKRGFKFVGPKIIYAYMQAIGMVNDHLMDCPCH</sequence>
<dbReference type="InterPro" id="IPR005019">
    <property type="entry name" value="Adenine_glyco"/>
</dbReference>
<dbReference type="Pfam" id="PF03352">
    <property type="entry name" value="Adenine_glyco"/>
    <property type="match status" value="1"/>
</dbReference>
<protein>
    <submittedName>
        <fullName evidence="1">DNA-3-methyladenine glycosylase</fullName>
    </submittedName>
</protein>
<reference evidence="1 2" key="1">
    <citation type="submission" date="2021-12" db="EMBL/GenBank/DDBJ databases">
        <title>Genome sequencing of bacteria with rrn-lacking chromosome and rrn-plasmid.</title>
        <authorList>
            <person name="Anda M."/>
            <person name="Iwasaki W."/>
        </authorList>
    </citation>
    <scope>NUCLEOTIDE SEQUENCE [LARGE SCALE GENOMIC DNA]</scope>
    <source>
        <strain evidence="1 2">NBRC 101262</strain>
        <plasmid evidence="1 2">pPP3</plasmid>
    </source>
</reference>
<keyword evidence="2" id="KW-1185">Reference proteome</keyword>
<keyword evidence="1" id="KW-0614">Plasmid</keyword>
<accession>A0ABN6LJH6</accession>
<dbReference type="InterPro" id="IPR052891">
    <property type="entry name" value="DNA-3mA_glycosylase"/>
</dbReference>
<evidence type="ECO:0000313" key="2">
    <source>
        <dbReference type="Proteomes" id="UP001354989"/>
    </source>
</evidence>
<dbReference type="SUPFAM" id="SSF48150">
    <property type="entry name" value="DNA-glycosylase"/>
    <property type="match status" value="1"/>
</dbReference>
<geneLocation type="plasmid" evidence="1 2">
    <name>pPP3</name>
</geneLocation>
<dbReference type="InterPro" id="IPR011257">
    <property type="entry name" value="DNA_glycosylase"/>
</dbReference>